<sequence>ITVADKTFAIVPETQLKYHGKAIAPADIAAKLLSAGKLYATVQGTKQADTTLLANLVIVQDGASSEQATASNEQQVRGKVTVVTATVLHVDGFANDIVLNADTKVEQVGAGKLDITAIKVGQTVQVHVVLSGTTYTAQQVHIEDKYVKAAKGNGKH</sequence>
<feature type="domain" description="DUF5666" evidence="1">
    <location>
        <begin position="77"/>
        <end position="140"/>
    </location>
</feature>
<comment type="caution">
    <text evidence="2">The sequence shown here is derived from an EMBL/GenBank/DDBJ whole genome shotgun (WGS) entry which is preliminary data.</text>
</comment>
<accession>A0A398DP03</accession>
<reference evidence="2 3" key="1">
    <citation type="submission" date="2018-09" db="EMBL/GenBank/DDBJ databases">
        <title>Discovery and Ecogenomic Context for Candidatus Cryosericales, a Global Caldiserica Order Active in Thawing Permafrost.</title>
        <authorList>
            <person name="Martinez M.A."/>
            <person name="Woodcroft B.J."/>
            <person name="Ignacio Espinoza J.C."/>
            <person name="Zayed A."/>
            <person name="Singleton C.M."/>
            <person name="Boyd J."/>
            <person name="Li Y.-F."/>
            <person name="Purvine S."/>
            <person name="Maughan H."/>
            <person name="Hodgkins S.B."/>
            <person name="Anderson D."/>
            <person name="Sederholm M."/>
            <person name="Temperton B."/>
            <person name="Saleska S.R."/>
            <person name="Tyson G.W."/>
            <person name="Rich V.I."/>
        </authorList>
    </citation>
    <scope>NUCLEOTIDE SEQUENCE [LARGE SCALE GENOMIC DNA]</scope>
    <source>
        <strain evidence="2 3">SMC1</strain>
    </source>
</reference>
<protein>
    <recommendedName>
        <fullName evidence="1">DUF5666 domain-containing protein</fullName>
    </recommendedName>
</protein>
<gene>
    <name evidence="2" type="ORF">SMC1_02100</name>
</gene>
<dbReference type="AlphaFoldDB" id="A0A398DP03"/>
<keyword evidence="3" id="KW-1185">Reference proteome</keyword>
<organism evidence="2 3">
    <name type="scientific">Candidatus Cryosericum septentrionale</name>
    <dbReference type="NCBI Taxonomy" id="2290913"/>
    <lineage>
        <taxon>Bacteria</taxon>
        <taxon>Pseudomonadati</taxon>
        <taxon>Caldisericota/Cryosericota group</taxon>
        <taxon>Candidatus Cryosericota</taxon>
        <taxon>Candidatus Cryosericia</taxon>
        <taxon>Candidatus Cryosericales</taxon>
        <taxon>Candidatus Cryosericaceae</taxon>
        <taxon>Candidatus Cryosericum</taxon>
    </lineage>
</organism>
<evidence type="ECO:0000313" key="3">
    <source>
        <dbReference type="Proteomes" id="UP000266113"/>
    </source>
</evidence>
<feature type="non-terminal residue" evidence="2">
    <location>
        <position position="1"/>
    </location>
</feature>
<dbReference type="InterPro" id="IPR043724">
    <property type="entry name" value="DUF5666"/>
</dbReference>
<evidence type="ECO:0000259" key="1">
    <source>
        <dbReference type="Pfam" id="PF18914"/>
    </source>
</evidence>
<dbReference type="EMBL" id="QXIY01000007">
    <property type="protein sequence ID" value="RIE17352.1"/>
    <property type="molecule type" value="Genomic_DNA"/>
</dbReference>
<name>A0A398DP03_9BACT</name>
<evidence type="ECO:0000313" key="2">
    <source>
        <dbReference type="EMBL" id="RIE17352.1"/>
    </source>
</evidence>
<dbReference type="Pfam" id="PF18914">
    <property type="entry name" value="DUF5666"/>
    <property type="match status" value="1"/>
</dbReference>
<proteinExistence type="predicted"/>
<dbReference type="RefSeq" id="WP_165849136.1">
    <property type="nucleotide sequence ID" value="NZ_QXIY01000007.1"/>
</dbReference>
<dbReference type="Proteomes" id="UP000266113">
    <property type="component" value="Unassembled WGS sequence"/>
</dbReference>